<evidence type="ECO:0000313" key="6">
    <source>
        <dbReference type="EMBL" id="UUA79762.1"/>
    </source>
</evidence>
<dbReference type="EMBL" id="MW800671">
    <property type="protein sequence ID" value="UUA79762.1"/>
    <property type="molecule type" value="mRNA"/>
</dbReference>
<reference evidence="6" key="2">
    <citation type="journal article" date="2023" name="Front. Mol. Neurosci.">
        <title>Transcriptome-wide selection and validation of a solid set of reference genes for gene expression studies in the cephalopod mollusk Octopus vulgaris.</title>
        <authorList>
            <person name="Imperadore P."/>
            <person name="Cagnin S."/>
            <person name="Allegretti V."/>
            <person name="Millino C."/>
            <person name="Raffini F."/>
            <person name="Fiorito G."/>
            <person name="Ponte G."/>
        </authorList>
    </citation>
    <scope>NUCLEOTIDE SEQUENCE</scope>
</reference>
<dbReference type="SUPFAM" id="SSF160909">
    <property type="entry name" value="ATP12-like"/>
    <property type="match status" value="1"/>
</dbReference>
<dbReference type="Gene3D" id="1.10.3580.10">
    <property type="entry name" value="ATP12 ATPase"/>
    <property type="match status" value="1"/>
</dbReference>
<keyword evidence="4" id="KW-0496">Mitochondrion</keyword>
<protein>
    <submittedName>
        <fullName evidence="6">ATP synthase mitochondrial F1 complex assembly factor 2</fullName>
    </submittedName>
</protein>
<keyword evidence="5" id="KW-0143">Chaperone</keyword>
<organism evidence="6">
    <name type="scientific">Octopus vulgaris</name>
    <name type="common">Common octopus</name>
    <dbReference type="NCBI Taxonomy" id="6645"/>
    <lineage>
        <taxon>Eukaryota</taxon>
        <taxon>Metazoa</taxon>
        <taxon>Spiralia</taxon>
        <taxon>Lophotrochozoa</taxon>
        <taxon>Mollusca</taxon>
        <taxon>Cephalopoda</taxon>
        <taxon>Coleoidea</taxon>
        <taxon>Octopodiformes</taxon>
        <taxon>Octopoda</taxon>
        <taxon>Incirrata</taxon>
        <taxon>Octopodidae</taxon>
        <taxon>Octopus</taxon>
    </lineage>
</organism>
<comment type="subcellular location">
    <subcellularLocation>
        <location evidence="1">Mitochondrion</location>
    </subcellularLocation>
</comment>
<keyword evidence="3" id="KW-0809">Transit peptide</keyword>
<accession>A0A9Y1D1E3</accession>
<dbReference type="InterPro" id="IPR042272">
    <property type="entry name" value="ATP12_ATP_synth-F1-assembly_N"/>
</dbReference>
<dbReference type="Pfam" id="PF07542">
    <property type="entry name" value="ATP12"/>
    <property type="match status" value="1"/>
</dbReference>
<evidence type="ECO:0000256" key="4">
    <source>
        <dbReference type="ARBA" id="ARBA00023128"/>
    </source>
</evidence>
<name>A0A9Y1D1E3_OCTVU</name>
<evidence type="ECO:0000256" key="5">
    <source>
        <dbReference type="ARBA" id="ARBA00023186"/>
    </source>
</evidence>
<evidence type="ECO:0000256" key="3">
    <source>
        <dbReference type="ARBA" id="ARBA00022946"/>
    </source>
</evidence>
<dbReference type="PANTHER" id="PTHR21013">
    <property type="entry name" value="ATP SYNTHASE MITOCHONDRIAL F1 COMPLEX ASSEMBLY FACTOR 2/ATP12 PROTEIN, MITOCHONDRIAL PRECURSOR"/>
    <property type="match status" value="1"/>
</dbReference>
<proteinExistence type="evidence at transcript level"/>
<reference evidence="6" key="1">
    <citation type="submission" date="2021-03" db="EMBL/GenBank/DDBJ databases">
        <authorList>
            <person name="Imperadore P."/>
            <person name="Petrosino G."/>
            <person name="Sanges R."/>
            <person name="Fiorito G."/>
        </authorList>
    </citation>
    <scope>NUCLEOTIDE SEQUENCE</scope>
</reference>
<evidence type="ECO:0000256" key="2">
    <source>
        <dbReference type="ARBA" id="ARBA00008231"/>
    </source>
</evidence>
<dbReference type="GO" id="GO:0005739">
    <property type="term" value="C:mitochondrion"/>
    <property type="evidence" value="ECO:0007669"/>
    <property type="project" value="UniProtKB-SubCell"/>
</dbReference>
<dbReference type="AlphaFoldDB" id="A0A9Y1D1E3"/>
<dbReference type="PANTHER" id="PTHR21013:SF10">
    <property type="entry name" value="ATP SYNTHASE MITOCHONDRIAL F1 COMPLEX ASSEMBLY FACTOR 2"/>
    <property type="match status" value="1"/>
</dbReference>
<comment type="similarity">
    <text evidence="2">Belongs to the ATP12 family.</text>
</comment>
<dbReference type="GO" id="GO:0033615">
    <property type="term" value="P:mitochondrial proton-transporting ATP synthase complex assembly"/>
    <property type="evidence" value="ECO:0007669"/>
    <property type="project" value="TreeGrafter"/>
</dbReference>
<sequence>MASAAANGVLQRFHPFLKKFPLSNAINTVFTRKLHSKELKKFYKAATISQNNGQFEINLDKRKLRTPLGNVFIVPNESLALAVATEWNGQKNIIKQNKMHLTMLCNTAIDNPLQRSKTDLIRSILHFLETDTLCYRMSEPEDLLELQKQKWDPIIDWFKNRYNVPIETTTTFALPCISDATIGGIHTQLNSYTMWGLTGIFSAVECVKSVILTMGLVERHLTVNDAVFLSRLEMEFQTQKWGSVEWYHDLDLYENRARLAAAVLFTHWSSENASMKQKTTAKMRAFV</sequence>
<gene>
    <name evidence="6" type="primary">ATPAF2</name>
</gene>
<dbReference type="InterPro" id="IPR011419">
    <property type="entry name" value="ATP12_ATP_synth-F1-assembly"/>
</dbReference>
<dbReference type="Gene3D" id="3.30.2180.10">
    <property type="entry name" value="ATP12-like"/>
    <property type="match status" value="1"/>
</dbReference>
<dbReference type="InterPro" id="IPR023335">
    <property type="entry name" value="ATP12_ortho_dom_sf"/>
</dbReference>
<evidence type="ECO:0000256" key="1">
    <source>
        <dbReference type="ARBA" id="ARBA00004173"/>
    </source>
</evidence>